<feature type="transmembrane region" description="Helical" evidence="1">
    <location>
        <begin position="12"/>
        <end position="32"/>
    </location>
</feature>
<keyword evidence="1" id="KW-1133">Transmembrane helix</keyword>
<feature type="transmembrane region" description="Helical" evidence="1">
    <location>
        <begin position="174"/>
        <end position="195"/>
    </location>
</feature>
<keyword evidence="1" id="KW-0472">Membrane</keyword>
<evidence type="ECO:0000256" key="1">
    <source>
        <dbReference type="SAM" id="Phobius"/>
    </source>
</evidence>
<sequence length="447" mass="50420">MNILKMNKWMTLFFQVGIALGTISFLSYCSIVDFYPQNIQFGDGIFLLFILTVAGILVVLNIAVFSISASALVNSVVILYRLPAFLLKSLSVTKKEKQLRWMVLSGMINKFIKDNSISSVYLAGLISFIILTPFIYHYAVIQELNAFSIVKIVLCFMYTGVACRIYAAYKHKNIPVTLVAMAILISPYFVVNHVFHHALITMMEHTGIRNTNVSLIVDQKYLPVVNEAIQENELSKYTVKSSSQGFGRLDHVDVLFTGVGDTSLISMKDQDRKVSLVLPSKGFHMEKMQLNQDVSDLIDDIQSACAAVFEKENVIFDKSLMQLNYHGAYGNFKVGEYEVSPKYKSVLTSTLQPLFKVLSEHDDLVQSVEIIGLSSEEWKGSKDDSDAYRYNYDLSVKRALAVSDVIFENPALKTYASWLGKKMIIRGELSNHESDSRKVMIRVNLQH</sequence>
<evidence type="ECO:0000313" key="2">
    <source>
        <dbReference type="EMBL" id="SHI24668.1"/>
    </source>
</evidence>
<keyword evidence="1" id="KW-0812">Transmembrane</keyword>
<name>A0A1M5ZKH5_9VIBR</name>
<feature type="transmembrane region" description="Helical" evidence="1">
    <location>
        <begin position="120"/>
        <end position="140"/>
    </location>
</feature>
<dbReference type="OrthoDB" id="5842889at2"/>
<dbReference type="AlphaFoldDB" id="A0A1M5ZKH5"/>
<reference evidence="2 3" key="1">
    <citation type="submission" date="2016-11" db="EMBL/GenBank/DDBJ databases">
        <authorList>
            <person name="Jaros S."/>
            <person name="Januszkiewicz K."/>
            <person name="Wedrychowicz H."/>
        </authorList>
    </citation>
    <scope>NUCLEOTIDE SEQUENCE [LARGE SCALE GENOMIC DNA]</scope>
    <source>
        <strain evidence="2 3">CECT 7868</strain>
    </source>
</reference>
<dbReference type="Gene3D" id="3.30.1330.60">
    <property type="entry name" value="OmpA-like domain"/>
    <property type="match status" value="1"/>
</dbReference>
<feature type="transmembrane region" description="Helical" evidence="1">
    <location>
        <begin position="71"/>
        <end position="90"/>
    </location>
</feature>
<feature type="transmembrane region" description="Helical" evidence="1">
    <location>
        <begin position="146"/>
        <end position="167"/>
    </location>
</feature>
<dbReference type="SUPFAM" id="SSF103088">
    <property type="entry name" value="OmpA-like"/>
    <property type="match status" value="1"/>
</dbReference>
<feature type="transmembrane region" description="Helical" evidence="1">
    <location>
        <begin position="44"/>
        <end position="65"/>
    </location>
</feature>
<evidence type="ECO:0008006" key="4">
    <source>
        <dbReference type="Google" id="ProtNLM"/>
    </source>
</evidence>
<protein>
    <recommendedName>
        <fullName evidence="4">OmpA family protein</fullName>
    </recommendedName>
</protein>
<dbReference type="EMBL" id="FQXZ01000032">
    <property type="protein sequence ID" value="SHI24668.1"/>
    <property type="molecule type" value="Genomic_DNA"/>
</dbReference>
<evidence type="ECO:0000313" key="3">
    <source>
        <dbReference type="Proteomes" id="UP000184608"/>
    </source>
</evidence>
<organism evidence="2 3">
    <name type="scientific">Vibrio aerogenes CECT 7868</name>
    <dbReference type="NCBI Taxonomy" id="1216006"/>
    <lineage>
        <taxon>Bacteria</taxon>
        <taxon>Pseudomonadati</taxon>
        <taxon>Pseudomonadota</taxon>
        <taxon>Gammaproteobacteria</taxon>
        <taxon>Vibrionales</taxon>
        <taxon>Vibrionaceae</taxon>
        <taxon>Vibrio</taxon>
    </lineage>
</organism>
<keyword evidence="3" id="KW-1185">Reference proteome</keyword>
<dbReference type="Proteomes" id="UP000184608">
    <property type="component" value="Unassembled WGS sequence"/>
</dbReference>
<proteinExistence type="predicted"/>
<dbReference type="InterPro" id="IPR036737">
    <property type="entry name" value="OmpA-like_sf"/>
</dbReference>
<gene>
    <name evidence="2" type="ORF">VA7868_02841</name>
</gene>
<dbReference type="STRING" id="1216006.VA7868_02841"/>
<accession>A0A1M5ZKH5</accession>